<evidence type="ECO:0000313" key="1">
    <source>
        <dbReference type="EMBL" id="KAG2621482.1"/>
    </source>
</evidence>
<dbReference type="AlphaFoldDB" id="A0A8T0U9V9"/>
<reference evidence="1" key="1">
    <citation type="submission" date="2020-05" db="EMBL/GenBank/DDBJ databases">
        <title>WGS assembly of Panicum virgatum.</title>
        <authorList>
            <person name="Lovell J.T."/>
            <person name="Jenkins J."/>
            <person name="Shu S."/>
            <person name="Juenger T.E."/>
            <person name="Schmutz J."/>
        </authorList>
    </citation>
    <scope>NUCLEOTIDE SEQUENCE</scope>
    <source>
        <strain evidence="1">AP13</strain>
    </source>
</reference>
<keyword evidence="2" id="KW-1185">Reference proteome</keyword>
<comment type="caution">
    <text evidence="1">The sequence shown here is derived from an EMBL/GenBank/DDBJ whole genome shotgun (WGS) entry which is preliminary data.</text>
</comment>
<dbReference type="Proteomes" id="UP000823388">
    <property type="component" value="Chromosome 3N"/>
</dbReference>
<evidence type="ECO:0000313" key="2">
    <source>
        <dbReference type="Proteomes" id="UP000823388"/>
    </source>
</evidence>
<proteinExistence type="predicted"/>
<gene>
    <name evidence="1" type="ORF">PVAP13_3NG242401</name>
</gene>
<dbReference type="EMBL" id="CM029042">
    <property type="protein sequence ID" value="KAG2621482.1"/>
    <property type="molecule type" value="Genomic_DNA"/>
</dbReference>
<organism evidence="1 2">
    <name type="scientific">Panicum virgatum</name>
    <name type="common">Blackwell switchgrass</name>
    <dbReference type="NCBI Taxonomy" id="38727"/>
    <lineage>
        <taxon>Eukaryota</taxon>
        <taxon>Viridiplantae</taxon>
        <taxon>Streptophyta</taxon>
        <taxon>Embryophyta</taxon>
        <taxon>Tracheophyta</taxon>
        <taxon>Spermatophyta</taxon>
        <taxon>Magnoliopsida</taxon>
        <taxon>Liliopsida</taxon>
        <taxon>Poales</taxon>
        <taxon>Poaceae</taxon>
        <taxon>PACMAD clade</taxon>
        <taxon>Panicoideae</taxon>
        <taxon>Panicodae</taxon>
        <taxon>Paniceae</taxon>
        <taxon>Panicinae</taxon>
        <taxon>Panicum</taxon>
        <taxon>Panicum sect. Hiantes</taxon>
    </lineage>
</organism>
<accession>A0A8T0U9V9</accession>
<name>A0A8T0U9V9_PANVG</name>
<sequence>MNSLLILTAWSIWKMRNRCMFDGCQPAARPVLQEIHEQANLWKLAGAKALGELLP</sequence>
<protein>
    <submittedName>
        <fullName evidence="1">Uncharacterized protein</fullName>
    </submittedName>
</protein>